<dbReference type="InterPro" id="IPR042070">
    <property type="entry name" value="PucR_C-HTH_sf"/>
</dbReference>
<dbReference type="InterPro" id="IPR025736">
    <property type="entry name" value="PucR_C-HTH_dom"/>
</dbReference>
<dbReference type="EMBL" id="JAGFNZ010000001">
    <property type="protein sequence ID" value="MBW7571363.1"/>
    <property type="molecule type" value="Genomic_DNA"/>
</dbReference>
<gene>
    <name evidence="2" type="ORF">J5W02_00940</name>
</gene>
<reference evidence="2 3" key="1">
    <citation type="submission" date="2021-03" db="EMBL/GenBank/DDBJ databases">
        <title>Caproiciproducens sp. nov. isolated from feces of cow.</title>
        <authorList>
            <person name="Choi J.-Y."/>
        </authorList>
    </citation>
    <scope>NUCLEOTIDE SEQUENCE [LARGE SCALE GENOMIC DNA]</scope>
    <source>
        <strain evidence="2 3">AGMB10547</strain>
    </source>
</reference>
<dbReference type="InterPro" id="IPR009057">
    <property type="entry name" value="Homeodomain-like_sf"/>
</dbReference>
<evidence type="ECO:0000259" key="1">
    <source>
        <dbReference type="Pfam" id="PF13556"/>
    </source>
</evidence>
<evidence type="ECO:0000313" key="2">
    <source>
        <dbReference type="EMBL" id="MBW7571363.1"/>
    </source>
</evidence>
<feature type="domain" description="PucR C-terminal helix-turn-helix" evidence="1">
    <location>
        <begin position="345"/>
        <end position="399"/>
    </location>
</feature>
<accession>A0ABS7DJ94</accession>
<dbReference type="PANTHER" id="PTHR33744">
    <property type="entry name" value="CARBOHYDRATE DIACID REGULATOR"/>
    <property type="match status" value="1"/>
</dbReference>
<proteinExistence type="predicted"/>
<dbReference type="Proteomes" id="UP000719942">
    <property type="component" value="Unassembled WGS sequence"/>
</dbReference>
<dbReference type="SUPFAM" id="SSF46689">
    <property type="entry name" value="Homeodomain-like"/>
    <property type="match status" value="1"/>
</dbReference>
<keyword evidence="3" id="KW-1185">Reference proteome</keyword>
<dbReference type="Pfam" id="PF13556">
    <property type="entry name" value="HTH_30"/>
    <property type="match status" value="1"/>
</dbReference>
<organism evidence="2 3">
    <name type="scientific">Caproiciproducens faecalis</name>
    <dbReference type="NCBI Taxonomy" id="2820301"/>
    <lineage>
        <taxon>Bacteria</taxon>
        <taxon>Bacillati</taxon>
        <taxon>Bacillota</taxon>
        <taxon>Clostridia</taxon>
        <taxon>Eubacteriales</taxon>
        <taxon>Acutalibacteraceae</taxon>
        <taxon>Caproiciproducens</taxon>
    </lineage>
</organism>
<dbReference type="RefSeq" id="WP_219938573.1">
    <property type="nucleotide sequence ID" value="NZ_JAGFNZ010000001.1"/>
</dbReference>
<protein>
    <submittedName>
        <fullName evidence="2">Helix-turn-helix domain-containing protein</fullName>
    </submittedName>
</protein>
<comment type="caution">
    <text evidence="2">The sequence shown here is derived from an EMBL/GenBank/DDBJ whole genome shotgun (WGS) entry which is preliminary data.</text>
</comment>
<dbReference type="Gene3D" id="1.10.10.2840">
    <property type="entry name" value="PucR C-terminal helix-turn-helix domain"/>
    <property type="match status" value="1"/>
</dbReference>
<dbReference type="InterPro" id="IPR051448">
    <property type="entry name" value="CdaR-like_regulators"/>
</dbReference>
<name>A0ABS7DJ94_9FIRM</name>
<evidence type="ECO:0000313" key="3">
    <source>
        <dbReference type="Proteomes" id="UP000719942"/>
    </source>
</evidence>
<sequence>MPEFVNNDQIKLELYESLQKKDMMAELANLSSRYLGNPVFLMDADWNVVAVSENAPKNDLVQRIKSREGTSFMEYARCVTEAIDSVRLQPYILDSPAAGQRRMIVRAYWEGFYQGHLTILEKNRLLTEVDEPLAMMIAQVYALALRIQKAKAFPLPDHAWTKLLQDLLTQKLSRRTEYELRLQVSTTLYLPSRMKICRIDSRSGNITADMYQKIVGCLESRKDYVATARYDGSIALLVDITKGDGPLSSEKEILELAYKNAVYFGISSEFNDLFYVHRYFEGASRAVLFAKRWGMQNPVQNYDDCKLYDLMTDVHPPTGNLKQYVADAILSMIEYDEKNSTQFYHTIKTYFDCNQNVSQTADKLYIHKTTLTYRLNRMQILFHIDWKDPSQLLFLQVSIYIMEIQLT</sequence>